<organism evidence="1 2">
    <name type="scientific">Vreelandella glaciei</name>
    <dbReference type="NCBI Taxonomy" id="186761"/>
    <lineage>
        <taxon>Bacteria</taxon>
        <taxon>Pseudomonadati</taxon>
        <taxon>Pseudomonadota</taxon>
        <taxon>Gammaproteobacteria</taxon>
        <taxon>Oceanospirillales</taxon>
        <taxon>Halomonadaceae</taxon>
        <taxon>Vreelandella</taxon>
    </lineage>
</organism>
<proteinExistence type="predicted"/>
<sequence length="411" mass="46128">MIEEAIVHVGMHKTGSSSIQDTFSKIEMEEVEYLSLGSANHSGFLATVLSENPQNYHNHIRNGRSLAQVQALKEAYTKRLHEELESVDKPRILISAEYLSRPDGGSGELEYLHSILSQYCRRIRVIGYVRPPIGYMQSAFQQTLKGGANLSFNLNSVYPNYYKRFAKMDVVFGKENVELVAFGKDALHKGDAVQDFALRIGAAVQPKQIIRANESLSLEATALLYTFRRFGSKPIGYEGFSRDNNLLIEILAGIGNQKLVFGEAVVMPVLENYRKDLDWMSERLGRSIIDQLGESPHTISSEENLINVAYNNRMSIWHLLDKNESPTHNAIGIARLVNWLHILNTHDIANYKEPHNTLFSKTQLEEIVSVKGDGQVLLSLLADALKKKAQNQAAKSVRKAAKKASFLLRES</sequence>
<reference evidence="1 2" key="1">
    <citation type="journal article" date="2003" name="Extremophiles">
        <title>Halomonas glaciei sp. nov. isolated from fast ice of Adelie Land, Antarctica.</title>
        <authorList>
            <person name="Reddy G.S."/>
            <person name="Raghavan P.U."/>
            <person name="Sarita N.B."/>
            <person name="Prakash J.S."/>
            <person name="Nagesh N."/>
            <person name="Delille D."/>
            <person name="Shivaji S."/>
        </authorList>
    </citation>
    <scope>NUCLEOTIDE SEQUENCE [LARGE SCALE GENOMIC DNA]</scope>
    <source>
        <strain evidence="1 2">DD39</strain>
    </source>
</reference>
<dbReference type="InterPro" id="IPR027417">
    <property type="entry name" value="P-loop_NTPase"/>
</dbReference>
<name>A0A7Z0LTR0_9GAMM</name>
<dbReference type="AlphaFoldDB" id="A0A7Z0LTR0"/>
<gene>
    <name evidence="1" type="ORF">HZS80_12030</name>
</gene>
<dbReference type="SUPFAM" id="SSF52540">
    <property type="entry name" value="P-loop containing nucleoside triphosphate hydrolases"/>
    <property type="match status" value="1"/>
</dbReference>
<dbReference type="Proteomes" id="UP000526892">
    <property type="component" value="Unassembled WGS sequence"/>
</dbReference>
<dbReference type="EMBL" id="JACCDE010000016">
    <property type="protein sequence ID" value="NYS78426.1"/>
    <property type="molecule type" value="Genomic_DNA"/>
</dbReference>
<evidence type="ECO:0000313" key="1">
    <source>
        <dbReference type="EMBL" id="NYS78426.1"/>
    </source>
</evidence>
<keyword evidence="2" id="KW-1185">Reference proteome</keyword>
<dbReference type="RefSeq" id="WP_179916221.1">
    <property type="nucleotide sequence ID" value="NZ_JACCDE010000016.1"/>
</dbReference>
<protein>
    <submittedName>
        <fullName evidence="1">Uncharacterized protein</fullName>
    </submittedName>
</protein>
<accession>A0A7Z0LTR0</accession>
<evidence type="ECO:0000313" key="2">
    <source>
        <dbReference type="Proteomes" id="UP000526892"/>
    </source>
</evidence>
<comment type="caution">
    <text evidence="1">The sequence shown here is derived from an EMBL/GenBank/DDBJ whole genome shotgun (WGS) entry which is preliminary data.</text>
</comment>